<dbReference type="OrthoDB" id="7617793at2"/>
<evidence type="ECO:0000313" key="3">
    <source>
        <dbReference type="Proteomes" id="UP000027037"/>
    </source>
</evidence>
<dbReference type="RefSeq" id="WP_034798261.1">
    <property type="nucleotide sequence ID" value="NZ_AWFF01000065.1"/>
</dbReference>
<feature type="transmembrane region" description="Helical" evidence="1">
    <location>
        <begin position="23"/>
        <end position="42"/>
    </location>
</feature>
<keyword evidence="1" id="KW-0812">Transmembrane</keyword>
<gene>
    <name evidence="2" type="ORF">HY29_04495</name>
</gene>
<accession>A0A062U7C7</accession>
<keyword evidence="3" id="KW-1185">Reference proteome</keyword>
<dbReference type="PATRIC" id="fig|1280946.3.peg.2952"/>
<sequence length="326" mass="36071">MKSGHVFRGLNGALKGFSRIERWIWIGVLAVLVISTLIRAAAALSPSLGAWAQEAGHTSALVFNTVGLAQAVTLSIVVAMPLLRYMLTRNPAGELVKGLQTNRQSYLLEDLRRLTEHGELRFPADELQIVSDNDALKEFSRMNAECFEESANYSGDYVDKLLRNTSIQDRYPKSFAYVLDEAGQRMGISMVIPLNPTGTLLYKRGALSDHDVMDIAVASVGEPCGCILLFAIGMLTDYRPEGGKSGGTQAIRTLIRSHVHHIWRVASDFDLETVPFIMQVERPSIVRMGKMFGFRKLDQSGADGDPLFEITWPELREKLKAVSEAV</sequence>
<dbReference type="AlphaFoldDB" id="A0A062U7C7"/>
<reference evidence="2 3" key="1">
    <citation type="journal article" date="2014" name="Antonie Van Leeuwenhoek">
        <title>Hyphomonas beringensis sp. nov. and Hyphomonas chukchiensis sp. nov., isolated from surface seawater of the Bering Sea and Chukchi Sea.</title>
        <authorList>
            <person name="Li C."/>
            <person name="Lai Q."/>
            <person name="Li G."/>
            <person name="Dong C."/>
            <person name="Wang J."/>
            <person name="Liao Y."/>
            <person name="Shao Z."/>
        </authorList>
    </citation>
    <scope>NUCLEOTIDE SEQUENCE [LARGE SCALE GENOMIC DNA]</scope>
    <source>
        <strain evidence="2 3">25B14_1</strain>
    </source>
</reference>
<dbReference type="STRING" id="1280946.HY29_04495"/>
<dbReference type="Proteomes" id="UP000027037">
    <property type="component" value="Unassembled WGS sequence"/>
</dbReference>
<name>A0A062U7C7_9PROT</name>
<evidence type="ECO:0000256" key="1">
    <source>
        <dbReference type="SAM" id="Phobius"/>
    </source>
</evidence>
<organism evidence="2 3">
    <name type="scientific">Hyphomonas beringensis</name>
    <dbReference type="NCBI Taxonomy" id="1280946"/>
    <lineage>
        <taxon>Bacteria</taxon>
        <taxon>Pseudomonadati</taxon>
        <taxon>Pseudomonadota</taxon>
        <taxon>Alphaproteobacteria</taxon>
        <taxon>Hyphomonadales</taxon>
        <taxon>Hyphomonadaceae</taxon>
        <taxon>Hyphomonas</taxon>
    </lineage>
</organism>
<feature type="transmembrane region" description="Helical" evidence="1">
    <location>
        <begin position="62"/>
        <end position="83"/>
    </location>
</feature>
<evidence type="ECO:0000313" key="2">
    <source>
        <dbReference type="EMBL" id="KCZ52544.1"/>
    </source>
</evidence>
<proteinExistence type="predicted"/>
<comment type="caution">
    <text evidence="2">The sequence shown here is derived from an EMBL/GenBank/DDBJ whole genome shotgun (WGS) entry which is preliminary data.</text>
</comment>
<protein>
    <submittedName>
        <fullName evidence="2">Uncharacterized protein</fullName>
    </submittedName>
</protein>
<keyword evidence="1" id="KW-1133">Transmembrane helix</keyword>
<keyword evidence="1" id="KW-0472">Membrane</keyword>
<dbReference type="EMBL" id="AWFF01000065">
    <property type="protein sequence ID" value="KCZ52544.1"/>
    <property type="molecule type" value="Genomic_DNA"/>
</dbReference>